<dbReference type="GO" id="GO:0000036">
    <property type="term" value="F:acyl carrier activity"/>
    <property type="evidence" value="ECO:0007669"/>
    <property type="project" value="TreeGrafter"/>
</dbReference>
<evidence type="ECO:0000313" key="10">
    <source>
        <dbReference type="EMBL" id="HJA09247.1"/>
    </source>
</evidence>
<protein>
    <submittedName>
        <fullName evidence="10">Acyl-ACP thioesterase</fullName>
    </submittedName>
</protein>
<evidence type="ECO:0000256" key="2">
    <source>
        <dbReference type="ARBA" id="ARBA00022516"/>
    </source>
</evidence>
<comment type="caution">
    <text evidence="10">The sequence shown here is derived from an EMBL/GenBank/DDBJ whole genome shotgun (WGS) entry which is preliminary data.</text>
</comment>
<evidence type="ECO:0000259" key="8">
    <source>
        <dbReference type="Pfam" id="PF01643"/>
    </source>
</evidence>
<evidence type="ECO:0000256" key="3">
    <source>
        <dbReference type="ARBA" id="ARBA00022801"/>
    </source>
</evidence>
<evidence type="ECO:0000259" key="9">
    <source>
        <dbReference type="Pfam" id="PF20791"/>
    </source>
</evidence>
<gene>
    <name evidence="10" type="ORF">H9962_08685</name>
</gene>
<accession>A0A9D2HDK1</accession>
<evidence type="ECO:0000313" key="11">
    <source>
        <dbReference type="Proteomes" id="UP000824225"/>
    </source>
</evidence>
<dbReference type="InterPro" id="IPR002864">
    <property type="entry name" value="Acyl-ACP_thioesterase_NHD"/>
</dbReference>
<dbReference type="InterPro" id="IPR045023">
    <property type="entry name" value="FATA/B"/>
</dbReference>
<dbReference type="Pfam" id="PF01643">
    <property type="entry name" value="Acyl-ACP_TE"/>
    <property type="match status" value="1"/>
</dbReference>
<name>A0A9D2HDK1_9BACT</name>
<reference evidence="10" key="1">
    <citation type="journal article" date="2021" name="PeerJ">
        <title>Extensive microbial diversity within the chicken gut microbiome revealed by metagenomics and culture.</title>
        <authorList>
            <person name="Gilroy R."/>
            <person name="Ravi A."/>
            <person name="Getino M."/>
            <person name="Pursley I."/>
            <person name="Horton D.L."/>
            <person name="Alikhan N.F."/>
            <person name="Baker D."/>
            <person name="Gharbi K."/>
            <person name="Hall N."/>
            <person name="Watson M."/>
            <person name="Adriaenssens E.M."/>
            <person name="Foster-Nyarko E."/>
            <person name="Jarju S."/>
            <person name="Secka A."/>
            <person name="Antonio M."/>
            <person name="Oren A."/>
            <person name="Chaudhuri R.R."/>
            <person name="La Ragione R."/>
            <person name="Hildebrand F."/>
            <person name="Pallen M.J."/>
        </authorList>
    </citation>
    <scope>NUCLEOTIDE SEQUENCE</scope>
    <source>
        <strain evidence="10">CHK186-16707</strain>
    </source>
</reference>
<keyword evidence="2" id="KW-0444">Lipid biosynthesis</keyword>
<reference evidence="10" key="2">
    <citation type="submission" date="2021-04" db="EMBL/GenBank/DDBJ databases">
        <authorList>
            <person name="Gilroy R."/>
        </authorList>
    </citation>
    <scope>NUCLEOTIDE SEQUENCE</scope>
    <source>
        <strain evidence="10">CHK186-16707</strain>
    </source>
</reference>
<dbReference type="EMBL" id="DXAN01000028">
    <property type="protein sequence ID" value="HJA09247.1"/>
    <property type="molecule type" value="Genomic_DNA"/>
</dbReference>
<dbReference type="Pfam" id="PF20791">
    <property type="entry name" value="Acyl-ACP_TE_C"/>
    <property type="match status" value="1"/>
</dbReference>
<evidence type="ECO:0000256" key="4">
    <source>
        <dbReference type="ARBA" id="ARBA00022832"/>
    </source>
</evidence>
<keyword evidence="3" id="KW-0378">Hydrolase</keyword>
<proteinExistence type="inferred from homology"/>
<dbReference type="PANTHER" id="PTHR31727">
    <property type="entry name" value="OLEOYL-ACYL CARRIER PROTEIN THIOESTERASE 1, CHLOROPLASTIC"/>
    <property type="match status" value="1"/>
</dbReference>
<dbReference type="GO" id="GO:0016297">
    <property type="term" value="F:fatty acyl-[ACP] hydrolase activity"/>
    <property type="evidence" value="ECO:0007669"/>
    <property type="project" value="InterPro"/>
</dbReference>
<keyword evidence="5" id="KW-0809">Transit peptide</keyword>
<feature type="domain" description="Acyl-ACP thioesterase-like C-terminal" evidence="9">
    <location>
        <begin position="162"/>
        <end position="233"/>
    </location>
</feature>
<sequence>MNDFSTTSVERAYDLTLNVRYGEVGADGVATLSSLANWLQEAAGQSASSLGFGEETLTDMGLTWILTRLVLRIRRLPTSCEAIRVHTWPSLLDRFGYRGYEVFDASNQLIVSGGSAWSIMDLNARRLAPVPPELAAVYPKNPRPCDAFTCRVLPRLAGDGDKRAHLRVRRDDLDINGHVNNAHYLSWLLEPFAPRPGQALAPALVDLGFRAECFPGEELISLGGTADGEILDVFGEPAPVRLVQAIRRVKTGEDGEDVCRAVTLWRRSPLD</sequence>
<dbReference type="AlphaFoldDB" id="A0A9D2HDK1"/>
<dbReference type="Gene3D" id="3.10.129.10">
    <property type="entry name" value="Hotdog Thioesterase"/>
    <property type="match status" value="1"/>
</dbReference>
<dbReference type="InterPro" id="IPR049427">
    <property type="entry name" value="Acyl-ACP_TE_C"/>
</dbReference>
<organism evidence="10 11">
    <name type="scientific">Candidatus Mailhella merdigallinarum</name>
    <dbReference type="NCBI Taxonomy" id="2838658"/>
    <lineage>
        <taxon>Bacteria</taxon>
        <taxon>Pseudomonadati</taxon>
        <taxon>Thermodesulfobacteriota</taxon>
        <taxon>Desulfovibrionia</taxon>
        <taxon>Desulfovibrionales</taxon>
        <taxon>Desulfovibrionaceae</taxon>
        <taxon>Mailhella</taxon>
    </lineage>
</organism>
<evidence type="ECO:0000256" key="1">
    <source>
        <dbReference type="ARBA" id="ARBA00006500"/>
    </source>
</evidence>
<keyword evidence="4" id="KW-0276">Fatty acid metabolism</keyword>
<evidence type="ECO:0000256" key="7">
    <source>
        <dbReference type="ARBA" id="ARBA00023160"/>
    </source>
</evidence>
<dbReference type="CDD" id="cd00586">
    <property type="entry name" value="4HBT"/>
    <property type="match status" value="1"/>
</dbReference>
<evidence type="ECO:0000256" key="5">
    <source>
        <dbReference type="ARBA" id="ARBA00022946"/>
    </source>
</evidence>
<evidence type="ECO:0000256" key="6">
    <source>
        <dbReference type="ARBA" id="ARBA00023098"/>
    </source>
</evidence>
<keyword evidence="6" id="KW-0443">Lipid metabolism</keyword>
<dbReference type="PANTHER" id="PTHR31727:SF6">
    <property type="entry name" value="OLEOYL-ACYL CARRIER PROTEIN THIOESTERASE 1, CHLOROPLASTIC"/>
    <property type="match status" value="1"/>
</dbReference>
<feature type="domain" description="Acyl-ACP thioesterase N-terminal hotdog" evidence="8">
    <location>
        <begin position="12"/>
        <end position="138"/>
    </location>
</feature>
<comment type="similarity">
    <text evidence="1">Belongs to the acyl-ACP thioesterase family.</text>
</comment>
<dbReference type="InterPro" id="IPR029069">
    <property type="entry name" value="HotDog_dom_sf"/>
</dbReference>
<dbReference type="Proteomes" id="UP000824225">
    <property type="component" value="Unassembled WGS sequence"/>
</dbReference>
<dbReference type="SUPFAM" id="SSF54637">
    <property type="entry name" value="Thioesterase/thiol ester dehydrase-isomerase"/>
    <property type="match status" value="2"/>
</dbReference>
<keyword evidence="7" id="KW-0275">Fatty acid biosynthesis</keyword>